<name>U2L2Q0_TRESO</name>
<evidence type="ECO:0000256" key="1">
    <source>
        <dbReference type="SAM" id="MobiDB-lite"/>
    </source>
</evidence>
<feature type="domain" description="J" evidence="2">
    <location>
        <begin position="124"/>
        <end position="185"/>
    </location>
</feature>
<accession>U2L2Q0</accession>
<dbReference type="Gene3D" id="1.10.287.110">
    <property type="entry name" value="DnaJ domain"/>
    <property type="match status" value="1"/>
</dbReference>
<evidence type="ECO:0000259" key="2">
    <source>
        <dbReference type="PROSITE" id="PS50076"/>
    </source>
</evidence>
<comment type="caution">
    <text evidence="3">The sequence shown here is derived from an EMBL/GenBank/DDBJ whole genome shotgun (WGS) entry which is preliminary data.</text>
</comment>
<dbReference type="eggNOG" id="ENOG5031CYA">
    <property type="taxonomic scope" value="Bacteria"/>
</dbReference>
<evidence type="ECO:0000313" key="5">
    <source>
        <dbReference type="Proteomes" id="UP000016412"/>
    </source>
</evidence>
<dbReference type="PATRIC" id="fig|1125725.3.peg.2512"/>
<dbReference type="InterPro" id="IPR001623">
    <property type="entry name" value="DnaJ_domain"/>
</dbReference>
<dbReference type="PROSITE" id="PS50076">
    <property type="entry name" value="DNAJ_2"/>
    <property type="match status" value="1"/>
</dbReference>
<dbReference type="SMART" id="SM00271">
    <property type="entry name" value="DnaJ"/>
    <property type="match status" value="1"/>
</dbReference>
<dbReference type="InterPro" id="IPR036869">
    <property type="entry name" value="J_dom_sf"/>
</dbReference>
<reference evidence="5 6" key="1">
    <citation type="submission" date="2013-08" db="EMBL/GenBank/DDBJ databases">
        <authorList>
            <person name="Durkin A.S."/>
            <person name="Haft D.R."/>
            <person name="McCorrison J."/>
            <person name="Torralba M."/>
            <person name="Gillis M."/>
            <person name="Haft D.H."/>
            <person name="Methe B."/>
            <person name="Sutton G."/>
            <person name="Nelson K.E."/>
        </authorList>
    </citation>
    <scope>NUCLEOTIDE SEQUENCE [LARGE SCALE GENOMIC DNA]</scope>
    <source>
        <strain evidence="4 6">ATCC 35536</strain>
        <strain evidence="3 5">VPI DR56BR1116</strain>
    </source>
</reference>
<keyword evidence="6" id="KW-1185">Reference proteome</keyword>
<dbReference type="OrthoDB" id="360001at2"/>
<dbReference type="PRINTS" id="PR00625">
    <property type="entry name" value="JDOMAIN"/>
</dbReference>
<dbReference type="AlphaFoldDB" id="U2L2Q0"/>
<dbReference type="Proteomes" id="UP000016412">
    <property type="component" value="Unassembled WGS sequence"/>
</dbReference>
<organism evidence="3 5">
    <name type="scientific">Treponema socranskii subsp. socranskii VPI DR56BR1116 = ATCC 35536</name>
    <dbReference type="NCBI Taxonomy" id="1125725"/>
    <lineage>
        <taxon>Bacteria</taxon>
        <taxon>Pseudomonadati</taxon>
        <taxon>Spirochaetota</taxon>
        <taxon>Spirochaetia</taxon>
        <taxon>Spirochaetales</taxon>
        <taxon>Treponemataceae</taxon>
        <taxon>Treponema</taxon>
    </lineage>
</organism>
<dbReference type="STRING" id="1125725.HMPREF1325_1757"/>
<gene>
    <name evidence="4" type="ORF">HMPREF0860_0348</name>
    <name evidence="3" type="ORF">HMPREF1325_1757</name>
</gene>
<dbReference type="Pfam" id="PF00226">
    <property type="entry name" value="DnaJ"/>
    <property type="match status" value="1"/>
</dbReference>
<evidence type="ECO:0000313" key="3">
    <source>
        <dbReference type="EMBL" id="ERF59615.1"/>
    </source>
</evidence>
<feature type="compositionally biased region" description="Basic and acidic residues" evidence="1">
    <location>
        <begin position="17"/>
        <end position="41"/>
    </location>
</feature>
<dbReference type="CDD" id="cd06257">
    <property type="entry name" value="DnaJ"/>
    <property type="match status" value="1"/>
</dbReference>
<dbReference type="RefSeq" id="WP_021331504.1">
    <property type="nucleotide sequence ID" value="NZ_AUZJ01000066.1"/>
</dbReference>
<protein>
    <submittedName>
        <fullName evidence="3">DnaJ domain protein</fullName>
    </submittedName>
</protein>
<evidence type="ECO:0000313" key="6">
    <source>
        <dbReference type="Proteomes" id="UP000016646"/>
    </source>
</evidence>
<evidence type="ECO:0000313" key="4">
    <source>
        <dbReference type="EMBL" id="ERJ98605.1"/>
    </source>
</evidence>
<feature type="region of interest" description="Disordered" evidence="1">
    <location>
        <begin position="17"/>
        <end position="85"/>
    </location>
</feature>
<dbReference type="EMBL" id="AVQI01000080">
    <property type="protein sequence ID" value="ERJ98605.1"/>
    <property type="molecule type" value="Genomic_DNA"/>
</dbReference>
<dbReference type="Proteomes" id="UP000016646">
    <property type="component" value="Unassembled WGS sequence"/>
</dbReference>
<dbReference type="SUPFAM" id="SSF46565">
    <property type="entry name" value="Chaperone J-domain"/>
    <property type="match status" value="1"/>
</dbReference>
<proteinExistence type="predicted"/>
<dbReference type="EMBL" id="AUZJ01000066">
    <property type="protein sequence ID" value="ERF59615.1"/>
    <property type="molecule type" value="Genomic_DNA"/>
</dbReference>
<sequence>MTDSMYDKLGDLLKAALEKGEIPKSGEKKAETNAGTDERSYAFKTRSKAGEADMLRASNGSAQTKNRTEAQRTAMRGGQRGGTNIKLETVLNAKGKKRRGEVLKSENGAERARPFEVLPDHIKKACETLGVKAGADESEIRSAYRKKLKRFHPDSNSENETVQRVAHKKTEEIVEAYNAIRTYKASLG</sequence>